<proteinExistence type="predicted"/>
<sequence>MEILKPLPFNHVLYLKCIKKALPGGSDAELTTRQNHDKKQSCVYRPNWIN</sequence>
<name>H1Y7U4_9SPHI</name>
<dbReference type="EMBL" id="CM001403">
    <property type="protein sequence ID" value="EHQ30430.1"/>
    <property type="molecule type" value="Genomic_DNA"/>
</dbReference>
<evidence type="ECO:0000313" key="1">
    <source>
        <dbReference type="EMBL" id="EHQ30430.1"/>
    </source>
</evidence>
<evidence type="ECO:0000313" key="2">
    <source>
        <dbReference type="Proteomes" id="UP000002774"/>
    </source>
</evidence>
<accession>H1Y7U4</accession>
<keyword evidence="2" id="KW-1185">Reference proteome</keyword>
<reference evidence="1" key="1">
    <citation type="submission" date="2011-09" db="EMBL/GenBank/DDBJ databases">
        <title>The permanent draft genome of Mucilaginibacter paludis DSM 18603.</title>
        <authorList>
            <consortium name="US DOE Joint Genome Institute (JGI-PGF)"/>
            <person name="Lucas S."/>
            <person name="Han J."/>
            <person name="Lapidus A."/>
            <person name="Bruce D."/>
            <person name="Goodwin L."/>
            <person name="Pitluck S."/>
            <person name="Peters L."/>
            <person name="Kyrpides N."/>
            <person name="Mavromatis K."/>
            <person name="Ivanova N."/>
            <person name="Mikhailova N."/>
            <person name="Held B."/>
            <person name="Detter J.C."/>
            <person name="Tapia R."/>
            <person name="Han C."/>
            <person name="Land M."/>
            <person name="Hauser L."/>
            <person name="Markowitz V."/>
            <person name="Cheng J.-F."/>
            <person name="Hugenholtz P."/>
            <person name="Woyke T."/>
            <person name="Wu D."/>
            <person name="Tindall B."/>
            <person name="Brambilla E."/>
            <person name="Klenk H.-P."/>
            <person name="Eisen J.A."/>
        </authorList>
    </citation>
    <scope>NUCLEOTIDE SEQUENCE [LARGE SCALE GENOMIC DNA]</scope>
    <source>
        <strain evidence="1">DSM 18603</strain>
    </source>
</reference>
<dbReference type="AlphaFoldDB" id="H1Y7U4"/>
<organism evidence="1 2">
    <name type="scientific">Mucilaginibacter paludis DSM 18603</name>
    <dbReference type="NCBI Taxonomy" id="714943"/>
    <lineage>
        <taxon>Bacteria</taxon>
        <taxon>Pseudomonadati</taxon>
        <taxon>Bacteroidota</taxon>
        <taxon>Sphingobacteriia</taxon>
        <taxon>Sphingobacteriales</taxon>
        <taxon>Sphingobacteriaceae</taxon>
        <taxon>Mucilaginibacter</taxon>
    </lineage>
</organism>
<dbReference type="Proteomes" id="UP000002774">
    <property type="component" value="Chromosome"/>
</dbReference>
<gene>
    <name evidence="1" type="ORF">Mucpa_6376</name>
</gene>
<dbReference type="HOGENOM" id="CLU_3119986_0_0_10"/>
<protein>
    <submittedName>
        <fullName evidence="1">Uncharacterized protein</fullName>
    </submittedName>
</protein>